<dbReference type="PANTHER" id="PTHR42810">
    <property type="entry name" value="PURINE PERMEASE C1399.01C-RELATED"/>
    <property type="match status" value="1"/>
</dbReference>
<feature type="transmembrane region" description="Helical" evidence="8">
    <location>
        <begin position="221"/>
        <end position="239"/>
    </location>
</feature>
<dbReference type="STRING" id="1395571.TMS3_0108615"/>
<gene>
    <name evidence="9" type="ORF">TMS3_0108615</name>
</gene>
<evidence type="ECO:0000313" key="9">
    <source>
        <dbReference type="EMBL" id="KFX69574.1"/>
    </source>
</evidence>
<accession>A0A0A1YLN0</accession>
<keyword evidence="4" id="KW-1003">Cell membrane</keyword>
<feature type="transmembrane region" description="Helical" evidence="8">
    <location>
        <begin position="85"/>
        <end position="103"/>
    </location>
</feature>
<feature type="transmembrane region" description="Helical" evidence="8">
    <location>
        <begin position="304"/>
        <end position="322"/>
    </location>
</feature>
<evidence type="ECO:0000313" key="10">
    <source>
        <dbReference type="Proteomes" id="UP000030063"/>
    </source>
</evidence>
<reference evidence="9 10" key="1">
    <citation type="journal article" date="2014" name="Genome Announc.">
        <title>Draft Genome Sequence of Petroleum Oil-Degrading Marine Bacterium Pseudomonas taeanensis Strain MS-3, Isolated from a Crude Oil-Contaminated Seashore.</title>
        <authorList>
            <person name="Lee S.Y."/>
            <person name="Kim S.H."/>
            <person name="Lee D.G."/>
            <person name="Shin S."/>
            <person name="Yun S.H."/>
            <person name="Choi C.W."/>
            <person name="Chung Y.H."/>
            <person name="Choi J.S."/>
            <person name="Kahng H.Y."/>
            <person name="Kim S.I."/>
        </authorList>
    </citation>
    <scope>NUCLEOTIDE SEQUENCE [LARGE SCALE GENOMIC DNA]</scope>
    <source>
        <strain evidence="9 10">MS-3</strain>
    </source>
</reference>
<comment type="subcellular location">
    <subcellularLocation>
        <location evidence="1">Cell membrane</location>
        <topology evidence="1">Multi-pass membrane protein</topology>
    </subcellularLocation>
</comment>
<evidence type="ECO:0000256" key="2">
    <source>
        <dbReference type="ARBA" id="ARBA00008821"/>
    </source>
</evidence>
<dbReference type="NCBIfam" id="TIGR00801">
    <property type="entry name" value="ncs2"/>
    <property type="match status" value="1"/>
</dbReference>
<feature type="transmembrane region" description="Helical" evidence="8">
    <location>
        <begin position="39"/>
        <end position="55"/>
    </location>
</feature>
<dbReference type="PROSITE" id="PS01116">
    <property type="entry name" value="XANTH_URACIL_PERMASE"/>
    <property type="match status" value="1"/>
</dbReference>
<dbReference type="Proteomes" id="UP000030063">
    <property type="component" value="Unassembled WGS sequence"/>
</dbReference>
<keyword evidence="7 8" id="KW-0472">Membrane</keyword>
<dbReference type="PANTHER" id="PTHR42810:SF4">
    <property type="entry name" value="URIC ACID TRANSPORTER UACT"/>
    <property type="match status" value="1"/>
</dbReference>
<evidence type="ECO:0000256" key="1">
    <source>
        <dbReference type="ARBA" id="ARBA00004651"/>
    </source>
</evidence>
<organism evidence="9 10">
    <name type="scientific">Pseudomonas taeanensis MS-3</name>
    <dbReference type="NCBI Taxonomy" id="1395571"/>
    <lineage>
        <taxon>Bacteria</taxon>
        <taxon>Pseudomonadati</taxon>
        <taxon>Pseudomonadota</taxon>
        <taxon>Gammaproteobacteria</taxon>
        <taxon>Pseudomonadales</taxon>
        <taxon>Pseudomonadaceae</taxon>
        <taxon>Pseudomonas</taxon>
    </lineage>
</organism>
<dbReference type="Pfam" id="PF00860">
    <property type="entry name" value="Xan_ur_permease"/>
    <property type="match status" value="1"/>
</dbReference>
<keyword evidence="10" id="KW-1185">Reference proteome</keyword>
<feature type="transmembrane region" description="Helical" evidence="8">
    <location>
        <begin position="115"/>
        <end position="136"/>
    </location>
</feature>
<comment type="similarity">
    <text evidence="2">Belongs to the nucleobase:cation symporter-2 (NCS2) (TC 2.A.40) family.</text>
</comment>
<keyword evidence="3" id="KW-0813">Transport</keyword>
<evidence type="ECO:0000256" key="4">
    <source>
        <dbReference type="ARBA" id="ARBA00022475"/>
    </source>
</evidence>
<protein>
    <submittedName>
        <fullName evidence="9">Uracil transporter</fullName>
    </submittedName>
</protein>
<dbReference type="InterPro" id="IPR006043">
    <property type="entry name" value="NCS2"/>
</dbReference>
<dbReference type="GO" id="GO:0005886">
    <property type="term" value="C:plasma membrane"/>
    <property type="evidence" value="ECO:0007669"/>
    <property type="project" value="UniProtKB-SubCell"/>
</dbReference>
<evidence type="ECO:0000256" key="5">
    <source>
        <dbReference type="ARBA" id="ARBA00022692"/>
    </source>
</evidence>
<feature type="transmembrane region" description="Helical" evidence="8">
    <location>
        <begin position="328"/>
        <end position="353"/>
    </location>
</feature>
<evidence type="ECO:0000256" key="8">
    <source>
        <dbReference type="SAM" id="Phobius"/>
    </source>
</evidence>
<dbReference type="InterPro" id="IPR006042">
    <property type="entry name" value="Xan_ur_permease"/>
</dbReference>
<name>A0A0A1YLN0_9PSED</name>
<feature type="transmembrane region" description="Helical" evidence="8">
    <location>
        <begin position="62"/>
        <end position="79"/>
    </location>
</feature>
<feature type="transmembrane region" description="Helical" evidence="8">
    <location>
        <begin position="12"/>
        <end position="33"/>
    </location>
</feature>
<dbReference type="eggNOG" id="COG2233">
    <property type="taxonomic scope" value="Bacteria"/>
</dbReference>
<comment type="caution">
    <text evidence="9">The sequence shown here is derived from an EMBL/GenBank/DDBJ whole genome shotgun (WGS) entry which is preliminary data.</text>
</comment>
<feature type="transmembrane region" description="Helical" evidence="8">
    <location>
        <begin position="156"/>
        <end position="174"/>
    </location>
</feature>
<feature type="transmembrane region" description="Helical" evidence="8">
    <location>
        <begin position="365"/>
        <end position="384"/>
    </location>
</feature>
<dbReference type="GO" id="GO:0042907">
    <property type="term" value="F:xanthine transmembrane transporter activity"/>
    <property type="evidence" value="ECO:0007669"/>
    <property type="project" value="TreeGrafter"/>
</dbReference>
<evidence type="ECO:0000256" key="7">
    <source>
        <dbReference type="ARBA" id="ARBA00023136"/>
    </source>
</evidence>
<evidence type="ECO:0000256" key="3">
    <source>
        <dbReference type="ARBA" id="ARBA00022448"/>
    </source>
</evidence>
<dbReference type="RefSeq" id="WP_025164818.1">
    <property type="nucleotide sequence ID" value="NZ_AWSQ01000002.1"/>
</dbReference>
<sequence>MQDHLQDAPWRQALAGSQMLFVAFGALVLMPLITGMDPNVALFTAGLGTLIFQLVTKNQVPVFLASSFAFIAPILAAKADFGLPATLGGLVAAGLMYMLLAGAVRLKGTGFIDRLLPPVVIGPVIMSIGLGLAPVAANMAMGKAGDASAQLVPYDIALMISLPALITTLVMAVVGRGILRLVPILAGVAVGYGLSWMFGVIDFAPIAAAPWLAVPNFVAPELHWGAILFMLPVAIAPAIEHIGDVLAIGTVTGKNYLKKPGLHRTLLGDGLATSAAGLLGGPPNTTYSEVTGAVMLTKNFNPKVMLWAAVIAMLLAFIGKFGASLQSIPVPVMGGILCLLFGSIAVVGLNTLIRHQVDLSEARNLVIVAVTLVFGIGGMVIGAGDVSLKGISLCGIIAILLNLLLPGGQGWRSKTLSDDQA</sequence>
<dbReference type="EMBL" id="AWSQ01000002">
    <property type="protein sequence ID" value="KFX69574.1"/>
    <property type="molecule type" value="Genomic_DNA"/>
</dbReference>
<dbReference type="AlphaFoldDB" id="A0A0A1YLN0"/>
<dbReference type="OrthoDB" id="9779092at2"/>
<keyword evidence="6 8" id="KW-1133">Transmembrane helix</keyword>
<keyword evidence="5 8" id="KW-0812">Transmembrane</keyword>
<proteinExistence type="inferred from homology"/>
<feature type="transmembrane region" description="Helical" evidence="8">
    <location>
        <begin position="181"/>
        <end position="201"/>
    </location>
</feature>
<feature type="transmembrane region" description="Helical" evidence="8">
    <location>
        <begin position="390"/>
        <end position="407"/>
    </location>
</feature>
<evidence type="ECO:0000256" key="6">
    <source>
        <dbReference type="ARBA" id="ARBA00022989"/>
    </source>
</evidence>